<dbReference type="SUPFAM" id="SSF74650">
    <property type="entry name" value="Galactose mutarotase-like"/>
    <property type="match status" value="1"/>
</dbReference>
<protein>
    <submittedName>
        <fullName evidence="8">Hyaluronate lyase</fullName>
        <ecNumber evidence="8">4.2.2.1</ecNumber>
    </submittedName>
</protein>
<dbReference type="Pfam" id="PF02278">
    <property type="entry name" value="Lyase_8"/>
    <property type="match status" value="1"/>
</dbReference>
<dbReference type="Gene3D" id="2.60.220.10">
    <property type="entry name" value="Polysaccharide lyase family 8-like, C-terminal"/>
    <property type="match status" value="1"/>
</dbReference>
<dbReference type="EC" id="4.2.2.1" evidence="8"/>
<dbReference type="InterPro" id="IPR006311">
    <property type="entry name" value="TAT_signal"/>
</dbReference>
<evidence type="ECO:0000259" key="5">
    <source>
        <dbReference type="Pfam" id="PF02278"/>
    </source>
</evidence>
<feature type="domain" description="Polysaccharide lyase 8 N-terminal alpha-helical" evidence="7">
    <location>
        <begin position="174"/>
        <end position="410"/>
    </location>
</feature>
<reference evidence="8 9" key="1">
    <citation type="submission" date="2021-03" db="EMBL/GenBank/DDBJ databases">
        <title>Sequencing the genomes of 1000 actinobacteria strains.</title>
        <authorList>
            <person name="Klenk H.-P."/>
        </authorList>
    </citation>
    <scope>NUCLEOTIDE SEQUENCE [LARGE SCALE GENOMIC DNA]</scope>
    <source>
        <strain evidence="8 9">DSM 18824</strain>
    </source>
</reference>
<comment type="caution">
    <text evidence="8">The sequence shown here is derived from an EMBL/GenBank/DDBJ whole genome shotgun (WGS) entry which is preliminary data.</text>
</comment>
<dbReference type="CDD" id="cd01083">
    <property type="entry name" value="GAG_Lyase"/>
    <property type="match status" value="1"/>
</dbReference>
<dbReference type="PANTHER" id="PTHR38481:SF1">
    <property type="entry name" value="HYALURONATE LYASE"/>
    <property type="match status" value="1"/>
</dbReference>
<keyword evidence="3 8" id="KW-0456">Lyase</keyword>
<dbReference type="InterPro" id="IPR011071">
    <property type="entry name" value="Lyase_8-like_C"/>
</dbReference>
<evidence type="ECO:0000313" key="9">
    <source>
        <dbReference type="Proteomes" id="UP000755585"/>
    </source>
</evidence>
<feature type="domain" description="Polysaccharide lyase family 8 central" evidence="5">
    <location>
        <begin position="453"/>
        <end position="707"/>
    </location>
</feature>
<dbReference type="InterPro" id="IPR008929">
    <property type="entry name" value="Chondroitin_lyas"/>
</dbReference>
<dbReference type="GO" id="GO:0030340">
    <property type="term" value="F:hyaluronate lyase activity"/>
    <property type="evidence" value="ECO:0007669"/>
    <property type="project" value="UniProtKB-EC"/>
</dbReference>
<feature type="domain" description="Polysaccharide lyase 8 N-terminal alpha-helical" evidence="7">
    <location>
        <begin position="42"/>
        <end position="119"/>
    </location>
</feature>
<dbReference type="Gene3D" id="1.50.10.100">
    <property type="entry name" value="Chondroitin AC/alginate lyase"/>
    <property type="match status" value="2"/>
</dbReference>
<dbReference type="InterPro" id="IPR011013">
    <property type="entry name" value="Gal_mutarotase_sf_dom"/>
</dbReference>
<evidence type="ECO:0000256" key="3">
    <source>
        <dbReference type="ARBA" id="ARBA00023239"/>
    </source>
</evidence>
<dbReference type="InterPro" id="IPR004103">
    <property type="entry name" value="Lyase_8_C"/>
</dbReference>
<gene>
    <name evidence="8" type="ORF">JOF29_007602</name>
</gene>
<evidence type="ECO:0000259" key="7">
    <source>
        <dbReference type="Pfam" id="PF08124"/>
    </source>
</evidence>
<evidence type="ECO:0000256" key="2">
    <source>
        <dbReference type="ARBA" id="ARBA00022729"/>
    </source>
</evidence>
<dbReference type="Proteomes" id="UP000755585">
    <property type="component" value="Unassembled WGS sequence"/>
</dbReference>
<dbReference type="InterPro" id="IPR012970">
    <property type="entry name" value="Lyase_8_alpha_N"/>
</dbReference>
<feature type="domain" description="Polysaccharide lyase family 8 C-terminal" evidence="6">
    <location>
        <begin position="722"/>
        <end position="789"/>
    </location>
</feature>
<dbReference type="InterPro" id="IPR003159">
    <property type="entry name" value="Lyase_8_central_dom"/>
</dbReference>
<dbReference type="InterPro" id="IPR014718">
    <property type="entry name" value="GH-type_carb-bd"/>
</dbReference>
<keyword evidence="9" id="KW-1185">Reference proteome</keyword>
<dbReference type="Gene3D" id="2.70.98.10">
    <property type="match status" value="1"/>
</dbReference>
<evidence type="ECO:0000259" key="6">
    <source>
        <dbReference type="Pfam" id="PF02884"/>
    </source>
</evidence>
<feature type="signal peptide" evidence="4">
    <location>
        <begin position="1"/>
        <end position="31"/>
    </location>
</feature>
<accession>A0ABS4UY04</accession>
<dbReference type="PANTHER" id="PTHR38481">
    <property type="entry name" value="HYALURONATE LYASE"/>
    <property type="match status" value="1"/>
</dbReference>
<dbReference type="SUPFAM" id="SSF48230">
    <property type="entry name" value="Chondroitin AC/alginate lyase"/>
    <property type="match status" value="2"/>
</dbReference>
<comment type="similarity">
    <text evidence="1">Belongs to the polysaccharide lyase 8 family.</text>
</comment>
<dbReference type="PROSITE" id="PS51318">
    <property type="entry name" value="TAT"/>
    <property type="match status" value="1"/>
</dbReference>
<proteinExistence type="inferred from homology"/>
<dbReference type="RefSeq" id="WP_209699001.1">
    <property type="nucleotide sequence ID" value="NZ_BAAAVU010000024.1"/>
</dbReference>
<dbReference type="InterPro" id="IPR038970">
    <property type="entry name" value="Lyase_8"/>
</dbReference>
<evidence type="ECO:0000313" key="8">
    <source>
        <dbReference type="EMBL" id="MBP2356492.1"/>
    </source>
</evidence>
<evidence type="ECO:0000256" key="4">
    <source>
        <dbReference type="SAM" id="SignalP"/>
    </source>
</evidence>
<dbReference type="Pfam" id="PF02884">
    <property type="entry name" value="Lyase_8_C"/>
    <property type="match status" value="1"/>
</dbReference>
<keyword evidence="2 4" id="KW-0732">Signal</keyword>
<evidence type="ECO:0000256" key="1">
    <source>
        <dbReference type="ARBA" id="ARBA00006699"/>
    </source>
</evidence>
<dbReference type="Pfam" id="PF08124">
    <property type="entry name" value="Lyase_8_N"/>
    <property type="match status" value="2"/>
</dbReference>
<organism evidence="8 9">
    <name type="scientific">Kribbella aluminosa</name>
    <dbReference type="NCBI Taxonomy" id="416017"/>
    <lineage>
        <taxon>Bacteria</taxon>
        <taxon>Bacillati</taxon>
        <taxon>Actinomycetota</taxon>
        <taxon>Actinomycetes</taxon>
        <taxon>Propionibacteriales</taxon>
        <taxon>Kribbellaceae</taxon>
        <taxon>Kribbella</taxon>
    </lineage>
</organism>
<dbReference type="EMBL" id="JAGINT010000002">
    <property type="protein sequence ID" value="MBP2356492.1"/>
    <property type="molecule type" value="Genomic_DNA"/>
</dbReference>
<dbReference type="SUPFAM" id="SSF49863">
    <property type="entry name" value="Hyaluronate lyase-like, C-terminal domain"/>
    <property type="match status" value="1"/>
</dbReference>
<feature type="chain" id="PRO_5045323956" evidence="4">
    <location>
        <begin position="32"/>
        <end position="836"/>
    </location>
</feature>
<sequence>MPPFIRRRLLLQAGLAAGAVSALGLPTRAFAGDEFDVLRARWAELNTGGAIDASDPAYASALAKLGQQAQEFVDTLIVDNSRTALWADLPLSPSSGNFSISYTRLKTIALARATPGAGLSAPATSVASAPARAARAAAGGSSTAGGGARAAAGGSSSAGGGASAADAVGGLLSGALDFLNLHSFNETLKETGNWWFWEIGTPRALLDTCVLAYDVLSADQLATYLTAVDHFVPDPNRRTNSPSLRETGANRVDKALIVALRGIVGKSTSRLSTARDALSDVAESGKNSVFTYVTSGDGFYRDGSFVQHGNLAYVGTYGNVALGGVANLIALLGGSTWEIADPNRAVLLDAVDASFAPFMVDGLMMDCVSGRAISREAAGDHRNGHGTTSTVLLLASGVAEPYASRYRALAKSWITRDRLDDYLPGASIPEISRAKALLADTSVTPAPASPRHFQFYNQDRVVHRRPGWTFAIAMSSKRMARYEWGNGENLRGWYVGDGLTYLYNADQSQYYDAYWPTVDAQRMPGTTVSTKPRQPGGTGSGTGTVAAYADWVGGASYKDVAGAVGMQLINYDKSLQARKSWFCLRDSVVALGAGIVGTDGYPVETIVDNRNLHENGTAALVVDGRSGVDQTYGDPRWVHLDGVGGYVFPAGGQLRVEREDRTGSWSEINIGNDTSGSTTPHTRRYAKLVLEHGTDAGSYAYILLPNATTRETAERSADPGMTVIVNNPNVQAIISHRENLVLANFWTAGSVAGDGAAFVGSDGPASVVVGRDGPVTTVAVSDPSRTAQVVRVTVGRHVGAVVAKDPAVTVVATGKQLVVDVAVGGTRGATHTVSFH</sequence>
<name>A0ABS4UY04_9ACTN</name>